<dbReference type="AlphaFoldDB" id="A0A6N7S2B6"/>
<organism evidence="1 3">
    <name type="scientific">Holdemania massiliensis</name>
    <dbReference type="NCBI Taxonomy" id="1468449"/>
    <lineage>
        <taxon>Bacteria</taxon>
        <taxon>Bacillati</taxon>
        <taxon>Bacillota</taxon>
        <taxon>Erysipelotrichia</taxon>
        <taxon>Erysipelotrichales</taxon>
        <taxon>Erysipelotrichaceae</taxon>
        <taxon>Holdemania</taxon>
    </lineage>
</organism>
<name>A0A6N7S2B6_9FIRM</name>
<accession>A0A6N7S2B6</accession>
<evidence type="ECO:0000313" key="4">
    <source>
        <dbReference type="Proteomes" id="UP000480929"/>
    </source>
</evidence>
<dbReference type="EMBL" id="WKPJ01000001">
    <property type="protein sequence ID" value="MSA87785.1"/>
    <property type="molecule type" value="Genomic_DNA"/>
</dbReference>
<comment type="caution">
    <text evidence="1">The sequence shown here is derived from an EMBL/GenBank/DDBJ whole genome shotgun (WGS) entry which is preliminary data.</text>
</comment>
<gene>
    <name evidence="2" type="ORF">GKD88_00360</name>
    <name evidence="1" type="ORF">GKE08_00355</name>
</gene>
<evidence type="ECO:0000313" key="1">
    <source>
        <dbReference type="EMBL" id="MSA87785.1"/>
    </source>
</evidence>
<protein>
    <submittedName>
        <fullName evidence="1">Uncharacterized protein</fullName>
    </submittedName>
</protein>
<proteinExistence type="predicted"/>
<keyword evidence="4" id="KW-1185">Reference proteome</keyword>
<dbReference type="EMBL" id="WKPI01000001">
    <property type="protein sequence ID" value="MSC31580.1"/>
    <property type="molecule type" value="Genomic_DNA"/>
</dbReference>
<reference evidence="3 4" key="1">
    <citation type="journal article" date="2019" name="Nat. Med.">
        <title>A library of human gut bacterial isolates paired with longitudinal multiomics data enables mechanistic microbiome research.</title>
        <authorList>
            <person name="Poyet M."/>
            <person name="Groussin M."/>
            <person name="Gibbons S.M."/>
            <person name="Avila-Pacheco J."/>
            <person name="Jiang X."/>
            <person name="Kearney S.M."/>
            <person name="Perrotta A.R."/>
            <person name="Berdy B."/>
            <person name="Zhao S."/>
            <person name="Lieberman T.D."/>
            <person name="Swanson P.K."/>
            <person name="Smith M."/>
            <person name="Roesemann S."/>
            <person name="Alexander J.E."/>
            <person name="Rich S.A."/>
            <person name="Livny J."/>
            <person name="Vlamakis H."/>
            <person name="Clish C."/>
            <person name="Bullock K."/>
            <person name="Deik A."/>
            <person name="Scott J."/>
            <person name="Pierce K.A."/>
            <person name="Xavier R.J."/>
            <person name="Alm E.J."/>
        </authorList>
    </citation>
    <scope>NUCLEOTIDE SEQUENCE [LARGE SCALE GENOMIC DNA]</scope>
    <source>
        <strain evidence="1 3">BIOML-A4</strain>
        <strain evidence="2 4">BIOML-A5</strain>
    </source>
</reference>
<dbReference type="Proteomes" id="UP000480929">
    <property type="component" value="Unassembled WGS sequence"/>
</dbReference>
<dbReference type="RefSeq" id="WP_154237491.1">
    <property type="nucleotide sequence ID" value="NZ_AP031450.1"/>
</dbReference>
<evidence type="ECO:0000313" key="3">
    <source>
        <dbReference type="Proteomes" id="UP000433575"/>
    </source>
</evidence>
<dbReference type="Proteomes" id="UP000433575">
    <property type="component" value="Unassembled WGS sequence"/>
</dbReference>
<evidence type="ECO:0000313" key="2">
    <source>
        <dbReference type="EMBL" id="MSC31580.1"/>
    </source>
</evidence>
<sequence length="58" mass="6898">MTKEEMQAFYELDIAAAEAGGYVQPPKFKTEEEKQAEDEKIRAWIKKHKEEQRQKNQN</sequence>